<gene>
    <name evidence="1" type="ORF">EHS13_33065</name>
</gene>
<dbReference type="AlphaFoldDB" id="A0A6B8RSE0"/>
<proteinExistence type="predicted"/>
<evidence type="ECO:0000313" key="1">
    <source>
        <dbReference type="EMBL" id="QGQ99351.1"/>
    </source>
</evidence>
<name>A0A6B8RSE0_9BACL</name>
<dbReference type="EMBL" id="CP034235">
    <property type="protein sequence ID" value="QGQ99351.1"/>
    <property type="molecule type" value="Genomic_DNA"/>
</dbReference>
<sequence length="117" mass="12653">MSIIYFSVGKTNVCTEILEIGVIGLAMGRILLLQGKSKKIEKTWDGHLPLVLTLIAGIGPVNMSAISASLGATIFEEWFSRGPHLQAIINTLFKKGEAPWSAGGTLLHSQEFTNTKQ</sequence>
<dbReference type="Proteomes" id="UP000426246">
    <property type="component" value="Chromosome"/>
</dbReference>
<dbReference type="KEGG" id="ppsc:EHS13_33065"/>
<protein>
    <submittedName>
        <fullName evidence="1">Uncharacterized protein</fullName>
    </submittedName>
</protein>
<keyword evidence="2" id="KW-1185">Reference proteome</keyword>
<accession>A0A6B8RSE0</accession>
<evidence type="ECO:0000313" key="2">
    <source>
        <dbReference type="Proteomes" id="UP000426246"/>
    </source>
</evidence>
<reference evidence="2" key="1">
    <citation type="submission" date="2018-11" db="EMBL/GenBank/DDBJ databases">
        <title>Complete genome sequence of Paenibacillus sp. ML311-T8.</title>
        <authorList>
            <person name="Nam Y.-D."/>
            <person name="Kang J."/>
            <person name="Chung W.-H."/>
            <person name="Park Y.S."/>
        </authorList>
    </citation>
    <scope>NUCLEOTIDE SEQUENCE [LARGE SCALE GENOMIC DNA]</scope>
    <source>
        <strain evidence="2">ML311-T8</strain>
    </source>
</reference>
<organism evidence="1 2">
    <name type="scientific">Paenibacillus psychroresistens</name>
    <dbReference type="NCBI Taxonomy" id="1778678"/>
    <lineage>
        <taxon>Bacteria</taxon>
        <taxon>Bacillati</taxon>
        <taxon>Bacillota</taxon>
        <taxon>Bacilli</taxon>
        <taxon>Bacillales</taxon>
        <taxon>Paenibacillaceae</taxon>
        <taxon>Paenibacillus</taxon>
    </lineage>
</organism>